<dbReference type="FunFam" id="3.40.640.10:FF:000004">
    <property type="entry name" value="Acetylornithine aminotransferase"/>
    <property type="match status" value="1"/>
</dbReference>
<keyword evidence="6" id="KW-0032">Aminotransferase</keyword>
<evidence type="ECO:0000256" key="10">
    <source>
        <dbReference type="RuleBase" id="RU003560"/>
    </source>
</evidence>
<evidence type="ECO:0000256" key="9">
    <source>
        <dbReference type="ARBA" id="ARBA00022898"/>
    </source>
</evidence>
<evidence type="ECO:0000256" key="4">
    <source>
        <dbReference type="ARBA" id="ARBA00008954"/>
    </source>
</evidence>
<evidence type="ECO:0000313" key="11">
    <source>
        <dbReference type="EMBL" id="PVU94421.1"/>
    </source>
</evidence>
<evidence type="ECO:0000256" key="7">
    <source>
        <dbReference type="ARBA" id="ARBA00022605"/>
    </source>
</evidence>
<dbReference type="GO" id="GO:0006526">
    <property type="term" value="P:L-arginine biosynthetic process"/>
    <property type="evidence" value="ECO:0007669"/>
    <property type="project" value="UniProtKB-UniPathway"/>
</dbReference>
<dbReference type="InterPro" id="IPR049704">
    <property type="entry name" value="Aminotrans_3_PPA_site"/>
</dbReference>
<evidence type="ECO:0000256" key="2">
    <source>
        <dbReference type="ARBA" id="ARBA00004173"/>
    </source>
</evidence>
<dbReference type="AlphaFoldDB" id="A0A2T9YQ50"/>
<dbReference type="Gene3D" id="3.90.1150.10">
    <property type="entry name" value="Aspartate Aminotransferase, domain 1"/>
    <property type="match status" value="1"/>
</dbReference>
<dbReference type="InterPro" id="IPR015424">
    <property type="entry name" value="PyrdxlP-dep_Trfase"/>
</dbReference>
<evidence type="ECO:0000256" key="1">
    <source>
        <dbReference type="ARBA" id="ARBA00001933"/>
    </source>
</evidence>
<dbReference type="GO" id="GO:0030170">
    <property type="term" value="F:pyridoxal phosphate binding"/>
    <property type="evidence" value="ECO:0007669"/>
    <property type="project" value="InterPro"/>
</dbReference>
<dbReference type="PROSITE" id="PS00600">
    <property type="entry name" value="AA_TRANSFER_CLASS_3"/>
    <property type="match status" value="1"/>
</dbReference>
<dbReference type="UniPathway" id="UPA00068">
    <property type="reaction ID" value="UER00109"/>
</dbReference>
<sequence>MLSPAFITKNQHFLALFPKGLAPAFKTQAYIKKYNSKTNSCLNYTTSSESKQESATLESVSSEIQGYSNYMLNTYKKPNFFLEKGEGCYLFDSSGKKHLDFTAGIAVVALGHSNPQISEIISTQSKKLVHVSNLFYTREACQLAKSLVEATLKYYPQGKVGIYEPTYTNSAPTPKVFFTNSGTEANEGAIKFARKYGKIIANAGKVRVSQNNILKTEPNLKYHMHSFIDGFHGRSTGSLALTPNPKYQDPYTPLIPGVTFSRFNETKELNTFINELTCGVIVEPVQGEGGINTASIDFLKAVRRRCDEVGAVLIYDEIQCGLARTGNFWAHHAYPPECSPDIVTFAKPLGNGFPIGAILVSDKIAQTVNVGDHGTTFGGNPLGCAVGNYVVSQLSQQEFLSTVKENGNYLKQKLNNLASPYMGNQIKDVRGTGLIQGIEFKSSPSHIVKRAQELCLLLVEASKNTIRFVPPLIVTKAQIDDAVRILDQIFKETFSN</sequence>
<comment type="similarity">
    <text evidence="4 10">Belongs to the class-III pyridoxal-phosphate-dependent aminotransferase family.</text>
</comment>
<keyword evidence="9 10" id="KW-0663">Pyridoxal phosphate</keyword>
<dbReference type="GO" id="GO:0003992">
    <property type="term" value="F:N2-acetyl-L-ornithine:2-oxoglutarate 5-aminotransferase activity"/>
    <property type="evidence" value="ECO:0007669"/>
    <property type="project" value="UniProtKB-EC"/>
</dbReference>
<dbReference type="CDD" id="cd00610">
    <property type="entry name" value="OAT_like"/>
    <property type="match status" value="1"/>
</dbReference>
<keyword evidence="8" id="KW-0808">Transferase</keyword>
<protein>
    <recommendedName>
        <fullName evidence="5">acetylornithine transaminase</fullName>
        <ecNumber evidence="5">2.6.1.11</ecNumber>
    </recommendedName>
</protein>
<evidence type="ECO:0000256" key="5">
    <source>
        <dbReference type="ARBA" id="ARBA00012919"/>
    </source>
</evidence>
<proteinExistence type="inferred from homology"/>
<dbReference type="PANTHER" id="PTHR11986">
    <property type="entry name" value="AMINOTRANSFERASE CLASS III"/>
    <property type="match status" value="1"/>
</dbReference>
<name>A0A2T9YQ50_9FUNG</name>
<dbReference type="Gene3D" id="3.40.640.10">
    <property type="entry name" value="Type I PLP-dependent aspartate aminotransferase-like (Major domain)"/>
    <property type="match status" value="1"/>
</dbReference>
<keyword evidence="7" id="KW-0028">Amino-acid biosynthesis</keyword>
<comment type="pathway">
    <text evidence="3">Amino-acid biosynthesis; L-arginine biosynthesis; N(2)-acetyl-L-ornithine from L-glutamate: step 4/4.</text>
</comment>
<dbReference type="InterPro" id="IPR050103">
    <property type="entry name" value="Class-III_PLP-dep_AT"/>
</dbReference>
<evidence type="ECO:0000313" key="12">
    <source>
        <dbReference type="Proteomes" id="UP000245383"/>
    </source>
</evidence>
<dbReference type="EMBL" id="MBFR01000091">
    <property type="protein sequence ID" value="PVU94421.1"/>
    <property type="molecule type" value="Genomic_DNA"/>
</dbReference>
<dbReference type="STRING" id="133385.A0A2T9YQ50"/>
<dbReference type="SUPFAM" id="SSF53383">
    <property type="entry name" value="PLP-dependent transferases"/>
    <property type="match status" value="1"/>
</dbReference>
<dbReference type="GO" id="GO:0042802">
    <property type="term" value="F:identical protein binding"/>
    <property type="evidence" value="ECO:0007669"/>
    <property type="project" value="TreeGrafter"/>
</dbReference>
<dbReference type="GO" id="GO:0005759">
    <property type="term" value="C:mitochondrial matrix"/>
    <property type="evidence" value="ECO:0007669"/>
    <property type="project" value="TreeGrafter"/>
</dbReference>
<evidence type="ECO:0000256" key="3">
    <source>
        <dbReference type="ARBA" id="ARBA00005024"/>
    </source>
</evidence>
<comment type="subcellular location">
    <subcellularLocation>
        <location evidence="2">Mitochondrion</location>
    </subcellularLocation>
</comment>
<dbReference type="InterPro" id="IPR004636">
    <property type="entry name" value="AcOrn/SuccOrn_fam"/>
</dbReference>
<dbReference type="EC" id="2.6.1.11" evidence="5"/>
<dbReference type="InterPro" id="IPR015421">
    <property type="entry name" value="PyrdxlP-dep_Trfase_major"/>
</dbReference>
<gene>
    <name evidence="11" type="ORF">BB561_002557</name>
</gene>
<organism evidence="11 12">
    <name type="scientific">Smittium simulii</name>
    <dbReference type="NCBI Taxonomy" id="133385"/>
    <lineage>
        <taxon>Eukaryota</taxon>
        <taxon>Fungi</taxon>
        <taxon>Fungi incertae sedis</taxon>
        <taxon>Zoopagomycota</taxon>
        <taxon>Kickxellomycotina</taxon>
        <taxon>Harpellomycetes</taxon>
        <taxon>Harpellales</taxon>
        <taxon>Legeriomycetaceae</taxon>
        <taxon>Smittium</taxon>
    </lineage>
</organism>
<accession>A0A2T9YQ50</accession>
<dbReference type="Pfam" id="PF00202">
    <property type="entry name" value="Aminotran_3"/>
    <property type="match status" value="1"/>
</dbReference>
<dbReference type="PANTHER" id="PTHR11986:SF79">
    <property type="entry name" value="ACETYLORNITHINE AMINOTRANSFERASE, MITOCHONDRIAL"/>
    <property type="match status" value="1"/>
</dbReference>
<dbReference type="PIRSF" id="PIRSF000521">
    <property type="entry name" value="Transaminase_4ab_Lys_Orn"/>
    <property type="match status" value="1"/>
</dbReference>
<reference evidence="11 12" key="1">
    <citation type="journal article" date="2018" name="MBio">
        <title>Comparative Genomics Reveals the Core Gene Toolbox for the Fungus-Insect Symbiosis.</title>
        <authorList>
            <person name="Wang Y."/>
            <person name="Stata M."/>
            <person name="Wang W."/>
            <person name="Stajich J.E."/>
            <person name="White M.M."/>
            <person name="Moncalvo J.M."/>
        </authorList>
    </citation>
    <scope>NUCLEOTIDE SEQUENCE [LARGE SCALE GENOMIC DNA]</scope>
    <source>
        <strain evidence="11 12">SWE-8-4</strain>
    </source>
</reference>
<dbReference type="OrthoDB" id="5419315at2759"/>
<dbReference type="InterPro" id="IPR015422">
    <property type="entry name" value="PyrdxlP-dep_Trfase_small"/>
</dbReference>
<keyword evidence="12" id="KW-1185">Reference proteome</keyword>
<dbReference type="Proteomes" id="UP000245383">
    <property type="component" value="Unassembled WGS sequence"/>
</dbReference>
<evidence type="ECO:0000256" key="6">
    <source>
        <dbReference type="ARBA" id="ARBA00022576"/>
    </source>
</evidence>
<dbReference type="InterPro" id="IPR005814">
    <property type="entry name" value="Aminotrans_3"/>
</dbReference>
<dbReference type="NCBIfam" id="TIGR00707">
    <property type="entry name" value="argD"/>
    <property type="match status" value="1"/>
</dbReference>
<comment type="cofactor">
    <cofactor evidence="1">
        <name>pyridoxal 5'-phosphate</name>
        <dbReference type="ChEBI" id="CHEBI:597326"/>
    </cofactor>
</comment>
<comment type="caution">
    <text evidence="11">The sequence shown here is derived from an EMBL/GenBank/DDBJ whole genome shotgun (WGS) entry which is preliminary data.</text>
</comment>
<evidence type="ECO:0000256" key="8">
    <source>
        <dbReference type="ARBA" id="ARBA00022679"/>
    </source>
</evidence>